<evidence type="ECO:0000313" key="4">
    <source>
        <dbReference type="Proteomes" id="UP001497382"/>
    </source>
</evidence>
<organism evidence="3 4">
    <name type="scientific">Larinioides sclopetarius</name>
    <dbReference type="NCBI Taxonomy" id="280406"/>
    <lineage>
        <taxon>Eukaryota</taxon>
        <taxon>Metazoa</taxon>
        <taxon>Ecdysozoa</taxon>
        <taxon>Arthropoda</taxon>
        <taxon>Chelicerata</taxon>
        <taxon>Arachnida</taxon>
        <taxon>Araneae</taxon>
        <taxon>Araneomorphae</taxon>
        <taxon>Entelegynae</taxon>
        <taxon>Araneoidea</taxon>
        <taxon>Araneidae</taxon>
        <taxon>Larinioides</taxon>
    </lineage>
</organism>
<evidence type="ECO:0000256" key="1">
    <source>
        <dbReference type="SAM" id="MobiDB-lite"/>
    </source>
</evidence>
<dbReference type="PANTHER" id="PTHR46599:SF3">
    <property type="entry name" value="PIGGYBAC TRANSPOSABLE ELEMENT-DERIVED PROTEIN 4"/>
    <property type="match status" value="1"/>
</dbReference>
<comment type="caution">
    <text evidence="3">The sequence shown here is derived from an EMBL/GenBank/DDBJ whole genome shotgun (WGS) entry which is preliminary data.</text>
</comment>
<dbReference type="InterPro" id="IPR029526">
    <property type="entry name" value="PGBD"/>
</dbReference>
<dbReference type="PANTHER" id="PTHR46599">
    <property type="entry name" value="PIGGYBAC TRANSPOSABLE ELEMENT-DERIVED PROTEIN 4"/>
    <property type="match status" value="1"/>
</dbReference>
<feature type="region of interest" description="Disordered" evidence="1">
    <location>
        <begin position="238"/>
        <end position="276"/>
    </location>
</feature>
<dbReference type="Proteomes" id="UP001497382">
    <property type="component" value="Unassembled WGS sequence"/>
</dbReference>
<reference evidence="3 4" key="1">
    <citation type="submission" date="2024-04" db="EMBL/GenBank/DDBJ databases">
        <authorList>
            <person name="Rising A."/>
            <person name="Reimegard J."/>
            <person name="Sonavane S."/>
            <person name="Akerstrom W."/>
            <person name="Nylinder S."/>
            <person name="Hedman E."/>
            <person name="Kallberg Y."/>
        </authorList>
    </citation>
    <scope>NUCLEOTIDE SEQUENCE [LARGE SCALE GENOMIC DNA]</scope>
</reference>
<protein>
    <recommendedName>
        <fullName evidence="2">PiggyBac transposable element-derived protein domain-containing protein</fullName>
    </recommendedName>
</protein>
<keyword evidence="4" id="KW-1185">Reference proteome</keyword>
<name>A0AAV1ZAT7_9ARAC</name>
<feature type="domain" description="PiggyBac transposable element-derived protein" evidence="2">
    <location>
        <begin position="18"/>
        <end position="178"/>
    </location>
</feature>
<gene>
    <name evidence="3" type="ORF">LARSCL_LOCUS4337</name>
</gene>
<accession>A0AAV1ZAT7</accession>
<evidence type="ECO:0000313" key="3">
    <source>
        <dbReference type="EMBL" id="CAL1268731.1"/>
    </source>
</evidence>
<proteinExistence type="predicted"/>
<dbReference type="AlphaFoldDB" id="A0AAV1ZAT7"/>
<dbReference type="EMBL" id="CAXIEN010000035">
    <property type="protein sequence ID" value="CAL1268731.1"/>
    <property type="molecule type" value="Genomic_DNA"/>
</dbReference>
<dbReference type="Pfam" id="PF13843">
    <property type="entry name" value="DDE_Tnp_1_7"/>
    <property type="match status" value="1"/>
</dbReference>
<evidence type="ECO:0000259" key="2">
    <source>
        <dbReference type="Pfam" id="PF13843"/>
    </source>
</evidence>
<feature type="compositionally biased region" description="Basic residues" evidence="1">
    <location>
        <begin position="246"/>
        <end position="260"/>
    </location>
</feature>
<sequence>MRVKFYAAKYDDLSGGRNHASNVVLALMDGFLNSGYELHMDNYYNSVGLAKNLTSKSTYVCGTLRFDRKGNPENLVKKKLNQGDFKWLRSGSIMVNKWKDKRDVLTISNMHKGETVQVQNKNGKISTKPDTVRDYTLGMAGIDRSDQRMSYYSFLRKTNRWYKKLALHYLEIFLHNAHMFHNQRNRKNKRMTLLQFRESVIMHLLGDDSNARESRNCNTNATDFHYLEHLPPTEKKNAYKAMSNQRGKKQRKQRGKKRKETRVFLSTVPREASTLR</sequence>